<comment type="caution">
    <text evidence="6">The sequence shown here is derived from an EMBL/GenBank/DDBJ whole genome shotgun (WGS) entry which is preliminary data.</text>
</comment>
<dbReference type="GO" id="GO:0008658">
    <property type="term" value="F:penicillin binding"/>
    <property type="evidence" value="ECO:0007669"/>
    <property type="project" value="InterPro"/>
</dbReference>
<evidence type="ECO:0000256" key="3">
    <source>
        <dbReference type="SAM" id="Phobius"/>
    </source>
</evidence>
<name>A0A2N2F401_9BACT</name>
<dbReference type="SUPFAM" id="SSF56519">
    <property type="entry name" value="Penicillin binding protein dimerisation domain"/>
    <property type="match status" value="1"/>
</dbReference>
<evidence type="ECO:0008006" key="8">
    <source>
        <dbReference type="Google" id="ProtNLM"/>
    </source>
</evidence>
<dbReference type="InterPro" id="IPR005311">
    <property type="entry name" value="PBP_dimer"/>
</dbReference>
<keyword evidence="3" id="KW-1133">Transmembrane helix</keyword>
<dbReference type="Proteomes" id="UP000233417">
    <property type="component" value="Unassembled WGS sequence"/>
</dbReference>
<feature type="domain" description="Penicillin-binding protein dimerisation" evidence="5">
    <location>
        <begin position="73"/>
        <end position="239"/>
    </location>
</feature>
<dbReference type="GO" id="GO:0071555">
    <property type="term" value="P:cell wall organization"/>
    <property type="evidence" value="ECO:0007669"/>
    <property type="project" value="TreeGrafter"/>
</dbReference>
<dbReference type="EMBL" id="PHAO01000001">
    <property type="protein sequence ID" value="PKN02908.1"/>
    <property type="molecule type" value="Genomic_DNA"/>
</dbReference>
<accession>A0A2N2F401</accession>
<dbReference type="InterPro" id="IPR036138">
    <property type="entry name" value="PBP_dimer_sf"/>
</dbReference>
<dbReference type="Gene3D" id="3.90.1310.10">
    <property type="entry name" value="Penicillin-binding protein 2a (Domain 2)"/>
    <property type="match status" value="1"/>
</dbReference>
<dbReference type="Gene3D" id="3.40.710.10">
    <property type="entry name" value="DD-peptidase/beta-lactamase superfamily"/>
    <property type="match status" value="1"/>
</dbReference>
<dbReference type="AlphaFoldDB" id="A0A2N2F401"/>
<feature type="domain" description="Penicillin-binding protein transpeptidase" evidence="4">
    <location>
        <begin position="282"/>
        <end position="592"/>
    </location>
</feature>
<reference evidence="6 7" key="1">
    <citation type="journal article" date="2017" name="ISME J.">
        <title>Potential for microbial H2 and metal transformations associated with novel bacteria and archaea in deep terrestrial subsurface sediments.</title>
        <authorList>
            <person name="Hernsdorf A.W."/>
            <person name="Amano Y."/>
            <person name="Miyakawa K."/>
            <person name="Ise K."/>
            <person name="Suzuki Y."/>
            <person name="Anantharaman K."/>
            <person name="Probst A."/>
            <person name="Burstein D."/>
            <person name="Thomas B.C."/>
            <person name="Banfield J.F."/>
        </authorList>
    </citation>
    <scope>NUCLEOTIDE SEQUENCE [LARGE SCALE GENOMIC DNA]</scope>
    <source>
        <strain evidence="6">HGW-Dojkabacteria-1</strain>
    </source>
</reference>
<keyword evidence="2 3" id="KW-0472">Membrane</keyword>
<dbReference type="InterPro" id="IPR012338">
    <property type="entry name" value="Beta-lactam/transpept-like"/>
</dbReference>
<organism evidence="6 7">
    <name type="scientific">Candidatus Dojkabacteria bacterium HGW-Dojkabacteria-1</name>
    <dbReference type="NCBI Taxonomy" id="2013761"/>
    <lineage>
        <taxon>Bacteria</taxon>
        <taxon>Candidatus Dojkabacteria</taxon>
    </lineage>
</organism>
<dbReference type="PANTHER" id="PTHR30627">
    <property type="entry name" value="PEPTIDOGLYCAN D,D-TRANSPEPTIDASE"/>
    <property type="match status" value="1"/>
</dbReference>
<evidence type="ECO:0000256" key="2">
    <source>
        <dbReference type="ARBA" id="ARBA00023136"/>
    </source>
</evidence>
<dbReference type="InterPro" id="IPR050515">
    <property type="entry name" value="Beta-lactam/transpept"/>
</dbReference>
<dbReference type="Gene3D" id="3.30.450.330">
    <property type="match status" value="1"/>
</dbReference>
<proteinExistence type="predicted"/>
<keyword evidence="3" id="KW-0812">Transmembrane</keyword>
<evidence type="ECO:0000313" key="7">
    <source>
        <dbReference type="Proteomes" id="UP000233417"/>
    </source>
</evidence>
<comment type="subcellular location">
    <subcellularLocation>
        <location evidence="1">Membrane</location>
    </subcellularLocation>
</comment>
<dbReference type="PANTHER" id="PTHR30627:SF1">
    <property type="entry name" value="PEPTIDOGLYCAN D,D-TRANSPEPTIDASE FTSI"/>
    <property type="match status" value="1"/>
</dbReference>
<dbReference type="InterPro" id="IPR001460">
    <property type="entry name" value="PCN-bd_Tpept"/>
</dbReference>
<evidence type="ECO:0000259" key="5">
    <source>
        <dbReference type="Pfam" id="PF03717"/>
    </source>
</evidence>
<gene>
    <name evidence="6" type="ORF">CVU76_02695</name>
</gene>
<feature type="transmembrane region" description="Helical" evidence="3">
    <location>
        <begin position="29"/>
        <end position="48"/>
    </location>
</feature>
<sequence length="615" mass="68978">MSKLSHLHSPTKSKGKKSSLFSNIQKNNYNIVIFLITLMGVIILAQAFRWQVLEAEKFQLMAKQQYQDNNRHTAERGIIRASDGTVLAVDQPIWNIYATLSLDPRERELFFSKKDKFIATVSSILTVENDTIASKITDNFVYAVLAKGVDNEKKNALQSENIFGTESIDRRGFGLYFEKSVRRIYPNAELASHILGFMGKDSQGKDLGQYGIEGFYFGDITGKEGYTYEEKDSRGNTILTAEYEPVLPRSGKDFKLTIRPSIQNKVEKYLKEGVERTGSKSGTVIIMNPKTGEILSMANYPTFNPNEYWRVSDPWIFKNLAVADVYEYGSVQKPITVALALESKSVDENHTCNDATGYLDLYSATGYEDLKGRRISTWDRLPDGVQNLADMLKNSNNPCIAQTALKIDSAYYYSKLKEFGIGEFIGIGLQEETTSYLKPFSQWTRLDIITASYGQGISATPLQVLSAISSIANHGLRMRPYVISEISDEKEKIQFKPQVLSQPVSKEIADKVAEMMSHVIEDGGINEREIKLLAEYYVAGKTGTAQVAKKDGPGYEERKTITTFVGFAPADDAKMIMLVRLEEPKTSPYASPTVVPLWTDIFLGIVNDLEITKRN</sequence>
<dbReference type="GO" id="GO:0005886">
    <property type="term" value="C:plasma membrane"/>
    <property type="evidence" value="ECO:0007669"/>
    <property type="project" value="TreeGrafter"/>
</dbReference>
<dbReference type="Pfam" id="PF00905">
    <property type="entry name" value="Transpeptidase"/>
    <property type="match status" value="1"/>
</dbReference>
<protein>
    <recommendedName>
        <fullName evidence="8">Penicillin-binding protein 2</fullName>
    </recommendedName>
</protein>
<evidence type="ECO:0000259" key="4">
    <source>
        <dbReference type="Pfam" id="PF00905"/>
    </source>
</evidence>
<dbReference type="SUPFAM" id="SSF56601">
    <property type="entry name" value="beta-lactamase/transpeptidase-like"/>
    <property type="match status" value="1"/>
</dbReference>
<evidence type="ECO:0000313" key="6">
    <source>
        <dbReference type="EMBL" id="PKN02908.1"/>
    </source>
</evidence>
<dbReference type="Pfam" id="PF03717">
    <property type="entry name" value="PBP_dimer"/>
    <property type="match status" value="1"/>
</dbReference>
<evidence type="ECO:0000256" key="1">
    <source>
        <dbReference type="ARBA" id="ARBA00004370"/>
    </source>
</evidence>